<evidence type="ECO:0000256" key="1">
    <source>
        <dbReference type="SAM" id="SignalP"/>
    </source>
</evidence>
<keyword evidence="1" id="KW-0732">Signal</keyword>
<proteinExistence type="predicted"/>
<accession>A0ABU8DK54</accession>
<evidence type="ECO:0000313" key="3">
    <source>
        <dbReference type="Proteomes" id="UP001306592"/>
    </source>
</evidence>
<comment type="caution">
    <text evidence="2">The sequence shown here is derived from an EMBL/GenBank/DDBJ whole genome shotgun (WGS) entry which is preliminary data.</text>
</comment>
<feature type="chain" id="PRO_5045491430" description="Autotransporter-like protein" evidence="1">
    <location>
        <begin position="28"/>
        <end position="341"/>
    </location>
</feature>
<dbReference type="RefSeq" id="WP_099753753.1">
    <property type="nucleotide sequence ID" value="NZ_CAKKMT010000004.1"/>
</dbReference>
<dbReference type="Proteomes" id="UP001306592">
    <property type="component" value="Unassembled WGS sequence"/>
</dbReference>
<reference evidence="2 3" key="1">
    <citation type="submission" date="2024-02" db="EMBL/GenBank/DDBJ databases">
        <title>First report Erwinia aphidicola in onion in Chile.</title>
        <authorList>
            <person name="Valenzuela M."/>
            <person name="Pena M."/>
            <person name="Dutta B."/>
        </authorList>
    </citation>
    <scope>NUCLEOTIDE SEQUENCE [LARGE SCALE GENOMIC DNA]</scope>
    <source>
        <strain evidence="2 3">QCJ3A</strain>
    </source>
</reference>
<gene>
    <name evidence="2" type="ORF">V8N49_19800</name>
</gene>
<organism evidence="2 3">
    <name type="scientific">Erwinia aphidicola</name>
    <dbReference type="NCBI Taxonomy" id="68334"/>
    <lineage>
        <taxon>Bacteria</taxon>
        <taxon>Pseudomonadati</taxon>
        <taxon>Pseudomonadota</taxon>
        <taxon>Gammaproteobacteria</taxon>
        <taxon>Enterobacterales</taxon>
        <taxon>Erwiniaceae</taxon>
        <taxon>Erwinia</taxon>
    </lineage>
</organism>
<keyword evidence="3" id="KW-1185">Reference proteome</keyword>
<evidence type="ECO:0008006" key="4">
    <source>
        <dbReference type="Google" id="ProtNLM"/>
    </source>
</evidence>
<evidence type="ECO:0000313" key="2">
    <source>
        <dbReference type="EMBL" id="MEI2683895.1"/>
    </source>
</evidence>
<feature type="signal peptide" evidence="1">
    <location>
        <begin position="1"/>
        <end position="27"/>
    </location>
</feature>
<dbReference type="EMBL" id="JBANEI010000017">
    <property type="protein sequence ID" value="MEI2683895.1"/>
    <property type="molecule type" value="Genomic_DNA"/>
</dbReference>
<name>A0ABU8DK54_ERWAP</name>
<protein>
    <recommendedName>
        <fullName evidence="4">Autotransporter-like protein</fullName>
    </recommendedName>
</protein>
<sequence>MNQHSRKKANMLIGLFLSSAPVSMVFAAIPNAEKHPLALDYRHAPDPSALSQEPKPARAPDLFGETTGPLPFFGEEIRQRGYDLPDPYGIGYNYMDMHQNIKVNSINFSGLSLFGSPLSSDNFKINVGHTREKSQTHTARLDTWLFPFMNIYGIVGHTKGSSVSRIDTVAAGAQVLYKDLDFKLKFKGTTYGAGTTLAYGYHDWFGTLDFNYTRTDFDILDGNTHAFTFTPRVGYRFTVPGSDRFNIPQSHASLWVGTMYQDVSQDFRGNISNLHMPAELAGLVKFVNQDDKGRFRVKQHLQSPWNILVGGQYEITRNFNITAEAGFEKRNSVMLGGEFRF</sequence>